<protein>
    <submittedName>
        <fullName evidence="5">Putative regulator of chromosome condensation</fullName>
    </submittedName>
</protein>
<dbReference type="GO" id="GO:0005085">
    <property type="term" value="F:guanyl-nucleotide exchange factor activity"/>
    <property type="evidence" value="ECO:0007669"/>
    <property type="project" value="TreeGrafter"/>
</dbReference>
<dbReference type="PROSITE" id="PS50012">
    <property type="entry name" value="RCC1_3"/>
    <property type="match status" value="2"/>
</dbReference>
<evidence type="ECO:0000256" key="2">
    <source>
        <dbReference type="ARBA" id="ARBA00022737"/>
    </source>
</evidence>
<dbReference type="InterPro" id="IPR058923">
    <property type="entry name" value="RCC1-like_dom"/>
</dbReference>
<evidence type="ECO:0000256" key="3">
    <source>
        <dbReference type="PROSITE-ProRule" id="PRU00235"/>
    </source>
</evidence>
<organism evidence="5 6">
    <name type="scientific">Stichopus japonicus</name>
    <name type="common">Sea cucumber</name>
    <dbReference type="NCBI Taxonomy" id="307972"/>
    <lineage>
        <taxon>Eukaryota</taxon>
        <taxon>Metazoa</taxon>
        <taxon>Echinodermata</taxon>
        <taxon>Eleutherozoa</taxon>
        <taxon>Echinozoa</taxon>
        <taxon>Holothuroidea</taxon>
        <taxon>Aspidochirotacea</taxon>
        <taxon>Aspidochirotida</taxon>
        <taxon>Stichopodidae</taxon>
        <taxon>Apostichopus</taxon>
    </lineage>
</organism>
<dbReference type="PRINTS" id="PR00633">
    <property type="entry name" value="RCCNDNSATION"/>
</dbReference>
<evidence type="ECO:0000313" key="6">
    <source>
        <dbReference type="Proteomes" id="UP000230750"/>
    </source>
</evidence>
<gene>
    <name evidence="5" type="ORF">BSL78_03741</name>
</gene>
<evidence type="ECO:0000256" key="1">
    <source>
        <dbReference type="ARBA" id="ARBA00022658"/>
    </source>
</evidence>
<name>A0A2G8LGF5_STIJA</name>
<sequence>MERKRPTVVPFPEEASGNIVDIFAAGMHTICVTENGEVYTFGCNDEGALGRDTSEEGSEFTPHKVELSEKVVQVSGGDSHTAALTDTGEVYAWGTFRDGNGPFGLTVEGMKKLPYHLPVPATVVQISSGNDHLAMLTDQGDIYTIGCGSQGQIGRIAECFSIRGGRKGLSLLLEPALVIRPKIRGQGKCFSKTSGALLTVPSRESEEVAFMAGV</sequence>
<dbReference type="EMBL" id="MRZV01000086">
    <property type="protein sequence ID" value="PIK59312.1"/>
    <property type="molecule type" value="Genomic_DNA"/>
</dbReference>
<dbReference type="PANTHER" id="PTHR45982">
    <property type="entry name" value="REGULATOR OF CHROMOSOME CONDENSATION"/>
    <property type="match status" value="1"/>
</dbReference>
<proteinExistence type="predicted"/>
<dbReference type="InterPro" id="IPR051553">
    <property type="entry name" value="Ran_GTPase-activating"/>
</dbReference>
<dbReference type="InterPro" id="IPR000408">
    <property type="entry name" value="Reg_chr_condens"/>
</dbReference>
<dbReference type="SUPFAM" id="SSF50985">
    <property type="entry name" value="RCC1/BLIP-II"/>
    <property type="match status" value="1"/>
</dbReference>
<dbReference type="PANTHER" id="PTHR45982:SF1">
    <property type="entry name" value="REGULATOR OF CHROMOSOME CONDENSATION"/>
    <property type="match status" value="1"/>
</dbReference>
<dbReference type="STRING" id="307972.A0A2G8LGF5"/>
<comment type="caution">
    <text evidence="5">The sequence shown here is derived from an EMBL/GenBank/DDBJ whole genome shotgun (WGS) entry which is preliminary data.</text>
</comment>
<dbReference type="PROSITE" id="PS00625">
    <property type="entry name" value="RCC1_1"/>
    <property type="match status" value="1"/>
</dbReference>
<keyword evidence="1" id="KW-0344">Guanine-nucleotide releasing factor</keyword>
<feature type="domain" description="RCC1-like" evidence="4">
    <location>
        <begin position="2"/>
        <end position="161"/>
    </location>
</feature>
<dbReference type="InterPro" id="IPR009091">
    <property type="entry name" value="RCC1/BLIP-II"/>
</dbReference>
<dbReference type="Proteomes" id="UP000230750">
    <property type="component" value="Unassembled WGS sequence"/>
</dbReference>
<keyword evidence="6" id="KW-1185">Reference proteome</keyword>
<dbReference type="PROSITE" id="PS00626">
    <property type="entry name" value="RCC1_2"/>
    <property type="match status" value="2"/>
</dbReference>
<reference evidence="5 6" key="1">
    <citation type="journal article" date="2017" name="PLoS Biol.">
        <title>The sea cucumber genome provides insights into morphological evolution and visceral regeneration.</title>
        <authorList>
            <person name="Zhang X."/>
            <person name="Sun L."/>
            <person name="Yuan J."/>
            <person name="Sun Y."/>
            <person name="Gao Y."/>
            <person name="Zhang L."/>
            <person name="Li S."/>
            <person name="Dai H."/>
            <person name="Hamel J.F."/>
            <person name="Liu C."/>
            <person name="Yu Y."/>
            <person name="Liu S."/>
            <person name="Lin W."/>
            <person name="Guo K."/>
            <person name="Jin S."/>
            <person name="Xu P."/>
            <person name="Storey K.B."/>
            <person name="Huan P."/>
            <person name="Zhang T."/>
            <person name="Zhou Y."/>
            <person name="Zhang J."/>
            <person name="Lin C."/>
            <person name="Li X."/>
            <person name="Xing L."/>
            <person name="Huo D."/>
            <person name="Sun M."/>
            <person name="Wang L."/>
            <person name="Mercier A."/>
            <person name="Li F."/>
            <person name="Yang H."/>
            <person name="Xiang J."/>
        </authorList>
    </citation>
    <scope>NUCLEOTIDE SEQUENCE [LARGE SCALE GENOMIC DNA]</scope>
    <source>
        <strain evidence="5">Shaxun</strain>
        <tissue evidence="5">Muscle</tissue>
    </source>
</reference>
<accession>A0A2G8LGF5</accession>
<dbReference type="OrthoDB" id="61110at2759"/>
<keyword evidence="2" id="KW-0677">Repeat</keyword>
<evidence type="ECO:0000259" key="4">
    <source>
        <dbReference type="Pfam" id="PF25390"/>
    </source>
</evidence>
<dbReference type="AlphaFoldDB" id="A0A2G8LGF5"/>
<dbReference type="Gene3D" id="2.130.10.30">
    <property type="entry name" value="Regulator of chromosome condensation 1/beta-lactamase-inhibitor protein II"/>
    <property type="match status" value="1"/>
</dbReference>
<dbReference type="GO" id="GO:0005737">
    <property type="term" value="C:cytoplasm"/>
    <property type="evidence" value="ECO:0007669"/>
    <property type="project" value="TreeGrafter"/>
</dbReference>
<evidence type="ECO:0000313" key="5">
    <source>
        <dbReference type="EMBL" id="PIK59312.1"/>
    </source>
</evidence>
<dbReference type="Pfam" id="PF25390">
    <property type="entry name" value="WD40_RLD"/>
    <property type="match status" value="1"/>
</dbReference>
<feature type="repeat" description="RCC1" evidence="3">
    <location>
        <begin position="36"/>
        <end position="87"/>
    </location>
</feature>
<feature type="repeat" description="RCC1" evidence="3">
    <location>
        <begin position="88"/>
        <end position="139"/>
    </location>
</feature>